<dbReference type="Gene3D" id="1.20.120.450">
    <property type="entry name" value="dinb family like domain"/>
    <property type="match status" value="1"/>
</dbReference>
<accession>A0A1I0YFK3</accession>
<dbReference type="SUPFAM" id="SSF109854">
    <property type="entry name" value="DinB/YfiT-like putative metalloenzymes"/>
    <property type="match status" value="1"/>
</dbReference>
<dbReference type="OrthoDB" id="9793216at2"/>
<proteinExistence type="predicted"/>
<dbReference type="InterPro" id="IPR034660">
    <property type="entry name" value="DinB/YfiT-like"/>
</dbReference>
<protein>
    <submittedName>
        <fullName evidence="2">DinB superfamily protein</fullName>
    </submittedName>
</protein>
<evidence type="ECO:0000313" key="2">
    <source>
        <dbReference type="EMBL" id="SFB10963.1"/>
    </source>
</evidence>
<reference evidence="2 3" key="1">
    <citation type="submission" date="2016-10" db="EMBL/GenBank/DDBJ databases">
        <authorList>
            <person name="de Groot N.N."/>
        </authorList>
    </citation>
    <scope>NUCLEOTIDE SEQUENCE [LARGE SCALE GENOMIC DNA]</scope>
    <source>
        <strain evidence="2 3">DSM 23399</strain>
    </source>
</reference>
<dbReference type="STRING" id="237018.SAMN04489723_104242"/>
<dbReference type="AlphaFoldDB" id="A0A1I0YFK3"/>
<gene>
    <name evidence="2" type="ORF">SAMN04489723_104242</name>
</gene>
<name>A0A1I0YFK3_9BACT</name>
<dbReference type="RefSeq" id="WP_092895745.1">
    <property type="nucleotide sequence ID" value="NZ_CAXBKE010000042.1"/>
</dbReference>
<evidence type="ECO:0000259" key="1">
    <source>
        <dbReference type="Pfam" id="PF12867"/>
    </source>
</evidence>
<dbReference type="Pfam" id="PF12867">
    <property type="entry name" value="DinB_2"/>
    <property type="match status" value="1"/>
</dbReference>
<dbReference type="Proteomes" id="UP000198790">
    <property type="component" value="Unassembled WGS sequence"/>
</dbReference>
<dbReference type="EMBL" id="FOKK01000004">
    <property type="protein sequence ID" value="SFB10963.1"/>
    <property type="molecule type" value="Genomic_DNA"/>
</dbReference>
<evidence type="ECO:0000313" key="3">
    <source>
        <dbReference type="Proteomes" id="UP000198790"/>
    </source>
</evidence>
<feature type="domain" description="DinB-like" evidence="1">
    <location>
        <begin position="32"/>
        <end position="165"/>
    </location>
</feature>
<keyword evidence="3" id="KW-1185">Reference proteome</keyword>
<dbReference type="InterPro" id="IPR024775">
    <property type="entry name" value="DinB-like"/>
</dbReference>
<sequence>MKTLVQPKEGDYSAFFSNYLKLVSGNNYEEQLQNQVNELLKLFKEKGKDWAETAYAEGKWTPKEVLGHVIDTERIMTFRALCFARGEKSSLPGFDQDPYVLNARFGQAPIEYLLEDFQAQRKALLTMIRILPEDSLDLVGRASGNPITPRALFWIIPGHFTHHLNIFKERY</sequence>
<organism evidence="2 3">
    <name type="scientific">Algoriphagus aquimarinus</name>
    <dbReference type="NCBI Taxonomy" id="237018"/>
    <lineage>
        <taxon>Bacteria</taxon>
        <taxon>Pseudomonadati</taxon>
        <taxon>Bacteroidota</taxon>
        <taxon>Cytophagia</taxon>
        <taxon>Cytophagales</taxon>
        <taxon>Cyclobacteriaceae</taxon>
        <taxon>Algoriphagus</taxon>
    </lineage>
</organism>